<name>A0A0U2UFX9_9MAXI</name>
<organism evidence="1">
    <name type="scientific">Pseudodiaptomus poplesia</name>
    <dbReference type="NCBI Taxonomy" id="213370"/>
    <lineage>
        <taxon>Eukaryota</taxon>
        <taxon>Metazoa</taxon>
        <taxon>Ecdysozoa</taxon>
        <taxon>Arthropoda</taxon>
        <taxon>Crustacea</taxon>
        <taxon>Multicrustacea</taxon>
        <taxon>Hexanauplia</taxon>
        <taxon>Copepoda</taxon>
        <taxon>Calanoida</taxon>
        <taxon>Pseudodiaptomidae</taxon>
        <taxon>Pseudodiaptomus</taxon>
    </lineage>
</organism>
<dbReference type="AlphaFoldDB" id="A0A0U2UFX9"/>
<accession>A0A0U2UFX9</accession>
<protein>
    <submittedName>
        <fullName evidence="1">Uncharacterized protein</fullName>
    </submittedName>
</protein>
<sequence>MTSWWFPGLVQRKSTRRLKHSCVDTSLKTSQD</sequence>
<dbReference type="EMBL" id="KT754881">
    <property type="protein sequence ID" value="ALS04715.1"/>
    <property type="molecule type" value="mRNA"/>
</dbReference>
<reference evidence="1" key="1">
    <citation type="journal article" date="2015" name="Sci. Rep.">
        <title>Spliced leader RNA trans-splicing discovered in copepods.</title>
        <authorList>
            <person name="Yang F."/>
            <person name="Xu D."/>
            <person name="Zhuang Y."/>
            <person name="Yi X."/>
            <person name="Huang Y."/>
            <person name="Chen H."/>
            <person name="Lin S."/>
            <person name="Campbell D.A."/>
            <person name="Sturm N.R."/>
            <person name="Liu G."/>
            <person name="Zhang H."/>
        </authorList>
    </citation>
    <scope>NUCLEOTIDE SEQUENCE</scope>
</reference>
<evidence type="ECO:0000313" key="1">
    <source>
        <dbReference type="EMBL" id="ALS04715.1"/>
    </source>
</evidence>
<proteinExistence type="evidence at transcript level"/>